<proteinExistence type="inferred from homology"/>
<dbReference type="PANTHER" id="PTHR31175">
    <property type="entry name" value="AUXIN-RESPONSIVE FAMILY PROTEIN"/>
    <property type="match status" value="1"/>
</dbReference>
<comment type="caution">
    <text evidence="5">The sequence shown here is derived from an EMBL/GenBank/DDBJ whole genome shotgun (WGS) entry which is preliminary data.</text>
</comment>
<dbReference type="InterPro" id="IPR003676">
    <property type="entry name" value="SAUR_fam"/>
</dbReference>
<evidence type="ECO:0000256" key="2">
    <source>
        <dbReference type="ARBA" id="ARBA00022473"/>
    </source>
</evidence>
<dbReference type="EMBL" id="JAGKQM010000013">
    <property type="protein sequence ID" value="KAH0893739.1"/>
    <property type="molecule type" value="Genomic_DNA"/>
</dbReference>
<evidence type="ECO:0000256" key="1">
    <source>
        <dbReference type="ARBA" id="ARBA00006974"/>
    </source>
</evidence>
<evidence type="ECO:0000256" key="3">
    <source>
        <dbReference type="ARBA" id="ARBA00022604"/>
    </source>
</evidence>
<sequence>MSIFHQLKLALRELYKHNLQISFVFQTKVYPLKKMMNPKKLMKMAKKWQQRAALSRKRISFQRSSTTTTSTAVEKGCFVVYTADNARFAFPLSYLNNSVFQEILKISEEEFGLPTSGPITLPFDSVFLKYLIKLIERRIDGDTERALLMSISSARCSLPCSLQQQQEHLLRALQTELTIKSILKTIMNTKKIIKMAKKWQQRAALHRRRISFHRSNTSSSTAVEKGCFVVYTADHKRFAFPLRYLSNSVFQELLKISEEEFGLSAGGPITLPFDSLIVEYLIKLVERRMDGDTEKALLMSISGARCSSLNCSLELQQQQLHKLMKRAKKWQQRAALHRKRISFQRSNAATSSPATEKGCFVVYTADKTRFAFPLSYLNNSVFEEFLKISEEEFGLPAGGPITLPFDSVFMDYLIKLIERRMDGDTEKALLMSISSAMCSSQCSLQQQEQSNQQLFVF</sequence>
<accession>A0ABQ8AMG9</accession>
<feature type="coiled-coil region" evidence="4">
    <location>
        <begin position="313"/>
        <end position="340"/>
    </location>
</feature>
<reference evidence="5 6" key="1">
    <citation type="submission" date="2021-05" db="EMBL/GenBank/DDBJ databases">
        <title>Genome Assembly of Synthetic Allotetraploid Brassica napus Reveals Homoeologous Exchanges between Subgenomes.</title>
        <authorList>
            <person name="Davis J.T."/>
        </authorList>
    </citation>
    <scope>NUCLEOTIDE SEQUENCE [LARGE SCALE GENOMIC DNA]</scope>
    <source>
        <strain evidence="6">cv. Da-Ae</strain>
        <tissue evidence="5">Seedling</tissue>
    </source>
</reference>
<keyword evidence="4" id="KW-0175">Coiled coil</keyword>
<evidence type="ECO:0000313" key="5">
    <source>
        <dbReference type="EMBL" id="KAH0893739.1"/>
    </source>
</evidence>
<dbReference type="Pfam" id="PF02519">
    <property type="entry name" value="Auxin_inducible"/>
    <property type="match status" value="3"/>
</dbReference>
<dbReference type="PANTHER" id="PTHR31175:SF59">
    <property type="entry name" value="AUXIN-RESPONSIVE PROTEIN"/>
    <property type="match status" value="1"/>
</dbReference>
<comment type="similarity">
    <text evidence="1">Belongs to the ARG7 family.</text>
</comment>
<evidence type="ECO:0000256" key="4">
    <source>
        <dbReference type="SAM" id="Coils"/>
    </source>
</evidence>
<keyword evidence="6" id="KW-1185">Reference proteome</keyword>
<dbReference type="Proteomes" id="UP000824890">
    <property type="component" value="Unassembled WGS sequence"/>
</dbReference>
<organism evidence="5 6">
    <name type="scientific">Brassica napus</name>
    <name type="common">Rape</name>
    <dbReference type="NCBI Taxonomy" id="3708"/>
    <lineage>
        <taxon>Eukaryota</taxon>
        <taxon>Viridiplantae</taxon>
        <taxon>Streptophyta</taxon>
        <taxon>Embryophyta</taxon>
        <taxon>Tracheophyta</taxon>
        <taxon>Spermatophyta</taxon>
        <taxon>Magnoliopsida</taxon>
        <taxon>eudicotyledons</taxon>
        <taxon>Gunneridae</taxon>
        <taxon>Pentapetalae</taxon>
        <taxon>rosids</taxon>
        <taxon>malvids</taxon>
        <taxon>Brassicales</taxon>
        <taxon>Brassicaceae</taxon>
        <taxon>Brassiceae</taxon>
        <taxon>Brassica</taxon>
    </lineage>
</organism>
<evidence type="ECO:0000313" key="6">
    <source>
        <dbReference type="Proteomes" id="UP000824890"/>
    </source>
</evidence>
<name>A0ABQ8AMG9_BRANA</name>
<keyword evidence="3" id="KW-0341">Growth regulation</keyword>
<protein>
    <submittedName>
        <fullName evidence="5">Uncharacterized protein</fullName>
    </submittedName>
</protein>
<gene>
    <name evidence="5" type="ORF">HID58_056168</name>
</gene>
<keyword evidence="2" id="KW-0217">Developmental protein</keyword>